<dbReference type="EMBL" id="JAVYJV010000007">
    <property type="protein sequence ID" value="KAK4366531.1"/>
    <property type="molecule type" value="Genomic_DNA"/>
</dbReference>
<sequence length="93" mass="11247">MKYNDLEVTQKYRHLVRYTRSIHEDQFRIWEFDSELNDHNHRIPRSSPSSETINSSKGSNDEEVISYSIKRKDAEHKEEKDEEKHYIGARKRP</sequence>
<comment type="caution">
    <text evidence="2">The sequence shown here is derived from an EMBL/GenBank/DDBJ whole genome shotgun (WGS) entry which is preliminary data.</text>
</comment>
<feature type="compositionally biased region" description="Polar residues" evidence="1">
    <location>
        <begin position="46"/>
        <end position="58"/>
    </location>
</feature>
<keyword evidence="3" id="KW-1185">Reference proteome</keyword>
<feature type="compositionally biased region" description="Basic and acidic residues" evidence="1">
    <location>
        <begin position="70"/>
        <end position="86"/>
    </location>
</feature>
<evidence type="ECO:0000313" key="3">
    <source>
        <dbReference type="Proteomes" id="UP001291623"/>
    </source>
</evidence>
<organism evidence="2 3">
    <name type="scientific">Anisodus tanguticus</name>
    <dbReference type="NCBI Taxonomy" id="243964"/>
    <lineage>
        <taxon>Eukaryota</taxon>
        <taxon>Viridiplantae</taxon>
        <taxon>Streptophyta</taxon>
        <taxon>Embryophyta</taxon>
        <taxon>Tracheophyta</taxon>
        <taxon>Spermatophyta</taxon>
        <taxon>Magnoliopsida</taxon>
        <taxon>eudicotyledons</taxon>
        <taxon>Gunneridae</taxon>
        <taxon>Pentapetalae</taxon>
        <taxon>asterids</taxon>
        <taxon>lamiids</taxon>
        <taxon>Solanales</taxon>
        <taxon>Solanaceae</taxon>
        <taxon>Solanoideae</taxon>
        <taxon>Hyoscyameae</taxon>
        <taxon>Anisodus</taxon>
    </lineage>
</organism>
<dbReference type="Proteomes" id="UP001291623">
    <property type="component" value="Unassembled WGS sequence"/>
</dbReference>
<evidence type="ECO:0000313" key="2">
    <source>
        <dbReference type="EMBL" id="KAK4366531.1"/>
    </source>
</evidence>
<name>A0AAE1SCS2_9SOLA</name>
<gene>
    <name evidence="2" type="ORF">RND71_014411</name>
</gene>
<reference evidence="2" key="1">
    <citation type="submission" date="2023-12" db="EMBL/GenBank/DDBJ databases">
        <title>Genome assembly of Anisodus tanguticus.</title>
        <authorList>
            <person name="Wang Y.-J."/>
        </authorList>
    </citation>
    <scope>NUCLEOTIDE SEQUENCE</scope>
    <source>
        <strain evidence="2">KB-2021</strain>
        <tissue evidence="2">Leaf</tissue>
    </source>
</reference>
<feature type="region of interest" description="Disordered" evidence="1">
    <location>
        <begin position="38"/>
        <end position="93"/>
    </location>
</feature>
<proteinExistence type="predicted"/>
<protein>
    <submittedName>
        <fullName evidence="2">Uncharacterized protein</fullName>
    </submittedName>
</protein>
<evidence type="ECO:0000256" key="1">
    <source>
        <dbReference type="SAM" id="MobiDB-lite"/>
    </source>
</evidence>
<dbReference type="AlphaFoldDB" id="A0AAE1SCS2"/>
<accession>A0AAE1SCS2</accession>